<evidence type="ECO:0000313" key="2">
    <source>
        <dbReference type="EMBL" id="CAH9069430.1"/>
    </source>
</evidence>
<reference evidence="2" key="1">
    <citation type="submission" date="2022-07" db="EMBL/GenBank/DDBJ databases">
        <authorList>
            <person name="Macas J."/>
            <person name="Novak P."/>
            <person name="Neumann P."/>
        </authorList>
    </citation>
    <scope>NUCLEOTIDE SEQUENCE</scope>
</reference>
<comment type="caution">
    <text evidence="2">The sequence shown here is derived from an EMBL/GenBank/DDBJ whole genome shotgun (WGS) entry which is preliminary data.</text>
</comment>
<sequence>MQWFYATSPTSTTGGSHSSGGATSTRPRFLGRPQPSKGGSRRGPTGVEPDACQCHQPAGSSPERRTELQLRRAKRQQVRRKPDVGRRSGGDAADGGGAVGGGEEVLRLREQFLHFRSPVWGVYSGGVEGIAGIGLCSSDMWEGTDYLNHMFLQPSRKRCRREALLMMFFSHSICLFL</sequence>
<organism evidence="2 3">
    <name type="scientific">Cuscuta europaea</name>
    <name type="common">European dodder</name>
    <dbReference type="NCBI Taxonomy" id="41803"/>
    <lineage>
        <taxon>Eukaryota</taxon>
        <taxon>Viridiplantae</taxon>
        <taxon>Streptophyta</taxon>
        <taxon>Embryophyta</taxon>
        <taxon>Tracheophyta</taxon>
        <taxon>Spermatophyta</taxon>
        <taxon>Magnoliopsida</taxon>
        <taxon>eudicotyledons</taxon>
        <taxon>Gunneridae</taxon>
        <taxon>Pentapetalae</taxon>
        <taxon>asterids</taxon>
        <taxon>lamiids</taxon>
        <taxon>Solanales</taxon>
        <taxon>Convolvulaceae</taxon>
        <taxon>Cuscuteae</taxon>
        <taxon>Cuscuta</taxon>
        <taxon>Cuscuta subgen. Cuscuta</taxon>
    </lineage>
</organism>
<keyword evidence="3" id="KW-1185">Reference proteome</keyword>
<feature type="region of interest" description="Disordered" evidence="1">
    <location>
        <begin position="1"/>
        <end position="100"/>
    </location>
</feature>
<feature type="compositionally biased region" description="Basic and acidic residues" evidence="1">
    <location>
        <begin position="80"/>
        <end position="89"/>
    </location>
</feature>
<proteinExistence type="predicted"/>
<evidence type="ECO:0000256" key="1">
    <source>
        <dbReference type="SAM" id="MobiDB-lite"/>
    </source>
</evidence>
<name>A0A9P1E0M8_CUSEU</name>
<dbReference type="OrthoDB" id="1317753at2759"/>
<feature type="compositionally biased region" description="Low complexity" evidence="1">
    <location>
        <begin position="7"/>
        <end position="25"/>
    </location>
</feature>
<accession>A0A9P1E0M8</accession>
<protein>
    <submittedName>
        <fullName evidence="2">Uncharacterized protein</fullName>
    </submittedName>
</protein>
<dbReference type="EMBL" id="CAMAPE010000005">
    <property type="protein sequence ID" value="CAH9069430.1"/>
    <property type="molecule type" value="Genomic_DNA"/>
</dbReference>
<gene>
    <name evidence="2" type="ORF">CEURO_LOCUS3222</name>
</gene>
<dbReference type="Proteomes" id="UP001152484">
    <property type="component" value="Unassembled WGS sequence"/>
</dbReference>
<evidence type="ECO:0000313" key="3">
    <source>
        <dbReference type="Proteomes" id="UP001152484"/>
    </source>
</evidence>
<dbReference type="AlphaFoldDB" id="A0A9P1E0M8"/>